<evidence type="ECO:0000313" key="1">
    <source>
        <dbReference type="EMBL" id="KAI5664601.1"/>
    </source>
</evidence>
<accession>A0ACC0AV35</accession>
<reference evidence="2" key="1">
    <citation type="journal article" date="2023" name="Nat. Plants">
        <title>Single-cell RNA sequencing provides a high-resolution roadmap for understanding the multicellular compartmentation of specialized metabolism.</title>
        <authorList>
            <person name="Sun S."/>
            <person name="Shen X."/>
            <person name="Li Y."/>
            <person name="Li Y."/>
            <person name="Wang S."/>
            <person name="Li R."/>
            <person name="Zhang H."/>
            <person name="Shen G."/>
            <person name="Guo B."/>
            <person name="Wei J."/>
            <person name="Xu J."/>
            <person name="St-Pierre B."/>
            <person name="Chen S."/>
            <person name="Sun C."/>
        </authorList>
    </citation>
    <scope>NUCLEOTIDE SEQUENCE [LARGE SCALE GENOMIC DNA]</scope>
</reference>
<keyword evidence="2" id="KW-1185">Reference proteome</keyword>
<name>A0ACC0AV35_CATRO</name>
<gene>
    <name evidence="1" type="ORF">M9H77_23924</name>
</gene>
<organism evidence="1 2">
    <name type="scientific">Catharanthus roseus</name>
    <name type="common">Madagascar periwinkle</name>
    <name type="synonym">Vinca rosea</name>
    <dbReference type="NCBI Taxonomy" id="4058"/>
    <lineage>
        <taxon>Eukaryota</taxon>
        <taxon>Viridiplantae</taxon>
        <taxon>Streptophyta</taxon>
        <taxon>Embryophyta</taxon>
        <taxon>Tracheophyta</taxon>
        <taxon>Spermatophyta</taxon>
        <taxon>Magnoliopsida</taxon>
        <taxon>eudicotyledons</taxon>
        <taxon>Gunneridae</taxon>
        <taxon>Pentapetalae</taxon>
        <taxon>asterids</taxon>
        <taxon>lamiids</taxon>
        <taxon>Gentianales</taxon>
        <taxon>Apocynaceae</taxon>
        <taxon>Rauvolfioideae</taxon>
        <taxon>Vinceae</taxon>
        <taxon>Catharanthinae</taxon>
        <taxon>Catharanthus</taxon>
    </lineage>
</organism>
<dbReference type="Proteomes" id="UP001060085">
    <property type="component" value="Linkage Group LG05"/>
</dbReference>
<protein>
    <submittedName>
        <fullName evidence="1">Uncharacterized protein</fullName>
    </submittedName>
</protein>
<proteinExistence type="predicted"/>
<comment type="caution">
    <text evidence="1">The sequence shown here is derived from an EMBL/GenBank/DDBJ whole genome shotgun (WGS) entry which is preliminary data.</text>
</comment>
<sequence>MMIGERNSLHPMVHVPPWSSFVDNQTVDIPYTSLSPNSNVNSSPNSFSATAAADDYSFCLQNDGLAAFQRFLPSNRNSNLEEFLVDDFDSEGGGDGFLKGLDHPVDAYSCDQFRIFEFKVKKCTRGRSHDWTECPYAHPGEKARRRDPRKYHYSGTACPDFRKGNCKKGDSCEFAHGVFECWLHPARYRTQPCKDGLNCKRRVCFFAHSPDQLRVLSPRVDSYDGSPHRLAFEGKTLHFLSSPESGSPPSESPPMSPMTASNSINSLSRSLGSNSINEIVASLRQLQLNKVKSMPSSWGLQINSPGVGSPRVGLARPGFCSLPSTPTRAVARPGIGYFDAWDKSGCEEEPLMERVESGRDLRARMFEKLCKENPLDRVDPNPVGNEGPSDDPNPDVGWVSDLIKVQEEEEEGDEEENLFFCGPKKFFRLDLSFELLLKKRPAVAAVAEEEDYGFWIYHLALFIN</sequence>
<dbReference type="EMBL" id="CM044705">
    <property type="protein sequence ID" value="KAI5664601.1"/>
    <property type="molecule type" value="Genomic_DNA"/>
</dbReference>
<evidence type="ECO:0000313" key="2">
    <source>
        <dbReference type="Proteomes" id="UP001060085"/>
    </source>
</evidence>